<dbReference type="EMBL" id="RBWV01000003">
    <property type="protein sequence ID" value="RKS80666.1"/>
    <property type="molecule type" value="Genomic_DNA"/>
</dbReference>
<comment type="caution">
    <text evidence="1">The sequence shown here is derived from an EMBL/GenBank/DDBJ whole genome shotgun (WGS) entry which is preliminary data.</text>
</comment>
<gene>
    <name evidence="1" type="ORF">CLV35_0256</name>
</gene>
<evidence type="ECO:0000313" key="2">
    <source>
        <dbReference type="Proteomes" id="UP000281955"/>
    </source>
</evidence>
<dbReference type="Proteomes" id="UP000281955">
    <property type="component" value="Unassembled WGS sequence"/>
</dbReference>
<protein>
    <submittedName>
        <fullName evidence="1">Uncharacterized protein</fullName>
    </submittedName>
</protein>
<accession>A0A420XV13</accession>
<evidence type="ECO:0000313" key="1">
    <source>
        <dbReference type="EMBL" id="RKS80666.1"/>
    </source>
</evidence>
<organism evidence="1 2">
    <name type="scientific">Motilibacter peucedani</name>
    <dbReference type="NCBI Taxonomy" id="598650"/>
    <lineage>
        <taxon>Bacteria</taxon>
        <taxon>Bacillati</taxon>
        <taxon>Actinomycetota</taxon>
        <taxon>Actinomycetes</taxon>
        <taxon>Motilibacterales</taxon>
        <taxon>Motilibacteraceae</taxon>
        <taxon>Motilibacter</taxon>
    </lineage>
</organism>
<proteinExistence type="predicted"/>
<reference evidence="1 2" key="1">
    <citation type="submission" date="2018-10" db="EMBL/GenBank/DDBJ databases">
        <title>Genomic Encyclopedia of Archaeal and Bacterial Type Strains, Phase II (KMG-II): from individual species to whole genera.</title>
        <authorList>
            <person name="Goeker M."/>
        </authorList>
    </citation>
    <scope>NUCLEOTIDE SEQUENCE [LARGE SCALE GENOMIC DNA]</scope>
    <source>
        <strain evidence="1 2">RP-AC37</strain>
    </source>
</reference>
<sequence>MAGGMTPGRGPTLAERTAAARLAQIPESVRSRHCWVIDPPQRPGTWPGIVLEWNRGTDGWHGRVAYLVQLDDQAALVIAELPAEALRPLEG</sequence>
<dbReference type="RefSeq" id="WP_231121292.1">
    <property type="nucleotide sequence ID" value="NZ_RBWV01000003.1"/>
</dbReference>
<keyword evidence="2" id="KW-1185">Reference proteome</keyword>
<dbReference type="AlphaFoldDB" id="A0A420XV13"/>
<dbReference type="InParanoid" id="A0A420XV13"/>
<name>A0A420XV13_9ACTN</name>